<keyword evidence="6" id="KW-0539">Nucleus</keyword>
<dbReference type="GO" id="GO:0000981">
    <property type="term" value="F:DNA-binding transcription factor activity, RNA polymerase II-specific"/>
    <property type="evidence" value="ECO:0007669"/>
    <property type="project" value="InterPro"/>
</dbReference>
<feature type="domain" description="Zn(2)-C6 fungal-type" evidence="7">
    <location>
        <begin position="23"/>
        <end position="51"/>
    </location>
</feature>
<dbReference type="Pfam" id="PF00172">
    <property type="entry name" value="Zn_clus"/>
    <property type="match status" value="1"/>
</dbReference>
<dbReference type="Pfam" id="PF11951">
    <property type="entry name" value="Fungal_trans_2"/>
    <property type="match status" value="1"/>
</dbReference>
<protein>
    <recommendedName>
        <fullName evidence="7">Zn(2)-C6 fungal-type domain-containing protein</fullName>
    </recommendedName>
</protein>
<dbReference type="PANTHER" id="PTHR36206">
    <property type="entry name" value="ASPERCRYPTIN BIOSYNTHESIS CLUSTER-SPECIFIC TRANSCRIPTION REGULATOR ATNN-RELATED"/>
    <property type="match status" value="1"/>
</dbReference>
<comment type="caution">
    <text evidence="8">The sequence shown here is derived from an EMBL/GenBank/DDBJ whole genome shotgun (WGS) entry which is preliminary data.</text>
</comment>
<accession>A0A3A2ZKA9</accession>
<evidence type="ECO:0000256" key="6">
    <source>
        <dbReference type="ARBA" id="ARBA00023242"/>
    </source>
</evidence>
<dbReference type="InterPro" id="IPR001138">
    <property type="entry name" value="Zn2Cys6_DnaBD"/>
</dbReference>
<dbReference type="InterPro" id="IPR052360">
    <property type="entry name" value="Transcr_Regulatory_Proteins"/>
</dbReference>
<dbReference type="GO" id="GO:0003677">
    <property type="term" value="F:DNA binding"/>
    <property type="evidence" value="ECO:0007669"/>
    <property type="project" value="UniProtKB-KW"/>
</dbReference>
<dbReference type="PANTHER" id="PTHR36206:SF13">
    <property type="entry name" value="TRANSCRIPTIONAL REGULATORY PROTEIN MOC3"/>
    <property type="match status" value="1"/>
</dbReference>
<proteinExistence type="predicted"/>
<gene>
    <name evidence="8" type="ORF">PHISCL_09355</name>
</gene>
<dbReference type="InterPro" id="IPR021858">
    <property type="entry name" value="Fun_TF"/>
</dbReference>
<dbReference type="GO" id="GO:0008270">
    <property type="term" value="F:zinc ion binding"/>
    <property type="evidence" value="ECO:0007669"/>
    <property type="project" value="InterPro"/>
</dbReference>
<dbReference type="PROSITE" id="PS00463">
    <property type="entry name" value="ZN2_CY6_FUNGAL_1"/>
    <property type="match status" value="1"/>
</dbReference>
<dbReference type="EMBL" id="MVGC01000579">
    <property type="protein sequence ID" value="RJE18305.1"/>
    <property type="molecule type" value="Genomic_DNA"/>
</dbReference>
<dbReference type="OrthoDB" id="3172332at2759"/>
<keyword evidence="2" id="KW-0862">Zinc</keyword>
<reference evidence="9" key="1">
    <citation type="submission" date="2017-02" db="EMBL/GenBank/DDBJ databases">
        <authorList>
            <person name="Tafer H."/>
            <person name="Lopandic K."/>
        </authorList>
    </citation>
    <scope>NUCLEOTIDE SEQUENCE [LARGE SCALE GENOMIC DNA]</scope>
    <source>
        <strain evidence="9">CBS 366.77</strain>
    </source>
</reference>
<dbReference type="CDD" id="cd00067">
    <property type="entry name" value="GAL4"/>
    <property type="match status" value="1"/>
</dbReference>
<evidence type="ECO:0000313" key="9">
    <source>
        <dbReference type="Proteomes" id="UP000266188"/>
    </source>
</evidence>
<dbReference type="InterPro" id="IPR036864">
    <property type="entry name" value="Zn2-C6_fun-type_DNA-bd_sf"/>
</dbReference>
<dbReference type="SUPFAM" id="SSF57701">
    <property type="entry name" value="Zn2/Cys6 DNA-binding domain"/>
    <property type="match status" value="1"/>
</dbReference>
<keyword evidence="9" id="KW-1185">Reference proteome</keyword>
<dbReference type="Gene3D" id="4.10.240.10">
    <property type="entry name" value="Zn(2)-C6 fungal-type DNA-binding domain"/>
    <property type="match status" value="1"/>
</dbReference>
<evidence type="ECO:0000256" key="5">
    <source>
        <dbReference type="ARBA" id="ARBA00023163"/>
    </source>
</evidence>
<name>A0A3A2ZKA9_9EURO</name>
<dbReference type="AlphaFoldDB" id="A0A3A2ZKA9"/>
<dbReference type="SMART" id="SM00066">
    <property type="entry name" value="GAL4"/>
    <property type="match status" value="1"/>
</dbReference>
<evidence type="ECO:0000256" key="1">
    <source>
        <dbReference type="ARBA" id="ARBA00022723"/>
    </source>
</evidence>
<keyword evidence="4" id="KW-0238">DNA-binding</keyword>
<sequence length="490" mass="54668">MTDVVLVRRAKKSRTSAPKSRTGCGTCKIRHKRCDEAKPICANCSKTGRICDGYIDPLTGGRVGGHATSVSRVDCIVPRIPIANEQEAQGFRFFRAATEIQLGAALQNHGWAPPLLQLAHQDPAICHAVIATGIMSKRYQINELFTPWNEQANSLYHSALGQYCKAVACFRSQLEKSLQSEQVSLGNAAACCVLLIMFEFMQGNADGLLTHLRSAIKLVESVSESPQTKPFSDLLTLLEIIATTWLNLDRAFSTSSIHFSDIRPSQMPLPLHSDPQMLHYDLVNVKNEVMILHHAIVSARGDVERSRVGWEFLTNVEPQNIRFRLDVWRQAFAAACQKHQVMPGYHHSLLRANYLVTVLTIDAILDDKQLAKPGRGDPADVVDNSKSRGFYEIVEITEAILETGQPFSRYEVGAQEESLEAIGLLPLFSFRLSFIQPLFYVAQSSPDIQLRRRAVQLLCERPWREGAWDSFIMGSIAKRSLETSVSTVYS</sequence>
<dbReference type="STRING" id="2070753.A0A3A2ZKA9"/>
<organism evidence="8 9">
    <name type="scientific">Aspergillus sclerotialis</name>
    <dbReference type="NCBI Taxonomy" id="2070753"/>
    <lineage>
        <taxon>Eukaryota</taxon>
        <taxon>Fungi</taxon>
        <taxon>Dikarya</taxon>
        <taxon>Ascomycota</taxon>
        <taxon>Pezizomycotina</taxon>
        <taxon>Eurotiomycetes</taxon>
        <taxon>Eurotiomycetidae</taxon>
        <taxon>Eurotiales</taxon>
        <taxon>Aspergillaceae</taxon>
        <taxon>Aspergillus</taxon>
        <taxon>Aspergillus subgen. Polypaecilum</taxon>
    </lineage>
</organism>
<evidence type="ECO:0000256" key="3">
    <source>
        <dbReference type="ARBA" id="ARBA00023015"/>
    </source>
</evidence>
<evidence type="ECO:0000256" key="4">
    <source>
        <dbReference type="ARBA" id="ARBA00023125"/>
    </source>
</evidence>
<keyword evidence="3" id="KW-0805">Transcription regulation</keyword>
<dbReference type="PROSITE" id="PS50048">
    <property type="entry name" value="ZN2_CY6_FUNGAL_2"/>
    <property type="match status" value="1"/>
</dbReference>
<keyword evidence="1" id="KW-0479">Metal-binding</keyword>
<dbReference type="Proteomes" id="UP000266188">
    <property type="component" value="Unassembled WGS sequence"/>
</dbReference>
<evidence type="ECO:0000256" key="2">
    <source>
        <dbReference type="ARBA" id="ARBA00022833"/>
    </source>
</evidence>
<evidence type="ECO:0000259" key="7">
    <source>
        <dbReference type="PROSITE" id="PS50048"/>
    </source>
</evidence>
<keyword evidence="5" id="KW-0804">Transcription</keyword>
<evidence type="ECO:0000313" key="8">
    <source>
        <dbReference type="EMBL" id="RJE18305.1"/>
    </source>
</evidence>